<protein>
    <submittedName>
        <fullName evidence="1">12683_t:CDS:1</fullName>
    </submittedName>
</protein>
<reference evidence="1 2" key="1">
    <citation type="submission" date="2021-06" db="EMBL/GenBank/DDBJ databases">
        <authorList>
            <person name="Kallberg Y."/>
            <person name="Tangrot J."/>
            <person name="Rosling A."/>
        </authorList>
    </citation>
    <scope>NUCLEOTIDE SEQUENCE [LARGE SCALE GENOMIC DNA]</scope>
    <source>
        <strain evidence="1 2">120-4 pot B 10/14</strain>
    </source>
</reference>
<accession>A0ABN7UY88</accession>
<proteinExistence type="predicted"/>
<evidence type="ECO:0000313" key="1">
    <source>
        <dbReference type="EMBL" id="CAG8701225.1"/>
    </source>
</evidence>
<name>A0ABN7UY88_GIGMA</name>
<evidence type="ECO:0000313" key="2">
    <source>
        <dbReference type="Proteomes" id="UP000789901"/>
    </source>
</evidence>
<dbReference type="EMBL" id="CAJVQB010007328">
    <property type="protein sequence ID" value="CAG8701225.1"/>
    <property type="molecule type" value="Genomic_DNA"/>
</dbReference>
<keyword evidence="2" id="KW-1185">Reference proteome</keyword>
<comment type="caution">
    <text evidence="1">The sequence shown here is derived from an EMBL/GenBank/DDBJ whole genome shotgun (WGS) entry which is preliminary data.</text>
</comment>
<dbReference type="Proteomes" id="UP000789901">
    <property type="component" value="Unassembled WGS sequence"/>
</dbReference>
<organism evidence="1 2">
    <name type="scientific">Gigaspora margarita</name>
    <dbReference type="NCBI Taxonomy" id="4874"/>
    <lineage>
        <taxon>Eukaryota</taxon>
        <taxon>Fungi</taxon>
        <taxon>Fungi incertae sedis</taxon>
        <taxon>Mucoromycota</taxon>
        <taxon>Glomeromycotina</taxon>
        <taxon>Glomeromycetes</taxon>
        <taxon>Diversisporales</taxon>
        <taxon>Gigasporaceae</taxon>
        <taxon>Gigaspora</taxon>
    </lineage>
</organism>
<gene>
    <name evidence="1" type="ORF">GMARGA_LOCUS12135</name>
</gene>
<sequence length="210" mass="25601">MNRIDDQTKLDSNNNNENDQYEELREELIFYDWNLIVNKVDKYERRQGFKMRYYYVQKLKSGDIQRCTIVCEYFGTKSKDLNKETIFKCIEYTWQINLLCSERKIPNKIVYVAKLVNKHKNYELDLAYYNFYNNIAFTTEMTKDIEFFVKKMNCNSQQIHRSIEEKYFVKIYIQVLRLIIQQFHPKLYNQTNNASRLYEELLSKKNADSQ</sequence>